<dbReference type="SUPFAM" id="SSF46689">
    <property type="entry name" value="Homeodomain-like"/>
    <property type="match status" value="1"/>
</dbReference>
<feature type="region of interest" description="Disordered" evidence="3">
    <location>
        <begin position="1"/>
        <end position="22"/>
    </location>
</feature>
<dbReference type="AlphaFoldDB" id="A0A7H0HGD9"/>
<proteinExistence type="predicted"/>
<dbReference type="GO" id="GO:0000976">
    <property type="term" value="F:transcription cis-regulatory region binding"/>
    <property type="evidence" value="ECO:0007669"/>
    <property type="project" value="TreeGrafter"/>
</dbReference>
<protein>
    <submittedName>
        <fullName evidence="5">TetR/AcrR family transcriptional regulator</fullName>
    </submittedName>
</protein>
<evidence type="ECO:0000256" key="2">
    <source>
        <dbReference type="PROSITE-ProRule" id="PRU00335"/>
    </source>
</evidence>
<dbReference type="EMBL" id="CP060790">
    <property type="protein sequence ID" value="QNP59605.1"/>
    <property type="molecule type" value="Genomic_DNA"/>
</dbReference>
<dbReference type="InterPro" id="IPR050109">
    <property type="entry name" value="HTH-type_TetR-like_transc_reg"/>
</dbReference>
<dbReference type="Proteomes" id="UP000516057">
    <property type="component" value="Chromosome"/>
</dbReference>
<feature type="DNA-binding region" description="H-T-H motif" evidence="2">
    <location>
        <begin position="44"/>
        <end position="63"/>
    </location>
</feature>
<keyword evidence="6" id="KW-1185">Reference proteome</keyword>
<dbReference type="RefSeq" id="WP_187736588.1">
    <property type="nucleotide sequence ID" value="NZ_CP060790.1"/>
</dbReference>
<evidence type="ECO:0000259" key="4">
    <source>
        <dbReference type="PROSITE" id="PS50977"/>
    </source>
</evidence>
<name>A0A7H0HGD9_9BURK</name>
<dbReference type="PROSITE" id="PS50977">
    <property type="entry name" value="HTH_TETR_2"/>
    <property type="match status" value="1"/>
</dbReference>
<dbReference type="Pfam" id="PF00440">
    <property type="entry name" value="TetR_N"/>
    <property type="match status" value="1"/>
</dbReference>
<evidence type="ECO:0000313" key="6">
    <source>
        <dbReference type="Proteomes" id="UP000516057"/>
    </source>
</evidence>
<feature type="domain" description="HTH tetR-type" evidence="4">
    <location>
        <begin position="22"/>
        <end position="81"/>
    </location>
</feature>
<keyword evidence="1 2" id="KW-0238">DNA-binding</keyword>
<dbReference type="InterPro" id="IPR009057">
    <property type="entry name" value="Homeodomain-like_sf"/>
</dbReference>
<accession>A0A7H0HGD9</accession>
<reference evidence="5 6" key="1">
    <citation type="submission" date="2020-08" db="EMBL/GenBank/DDBJ databases">
        <title>Genome sequence of Acidovorax monticola KACC 19171T.</title>
        <authorList>
            <person name="Hyun D.-W."/>
            <person name="Bae J.-W."/>
        </authorList>
    </citation>
    <scope>NUCLEOTIDE SEQUENCE [LARGE SCALE GENOMIC DNA]</scope>
    <source>
        <strain evidence="5 6">KACC 19171</strain>
    </source>
</reference>
<gene>
    <name evidence="5" type="ORF">H9L24_00855</name>
</gene>
<sequence>MTDLRRAPEAPPPRKRVRMRPQEREQQIVEGAIRYFSEHGFDVDTRGLAAQLGITHSLLFRYFPNKDALIERVYREIFVARWNPYWEILIEDRSQSIEARMHAFFQDYARTVLDRDWIRVFFFAGLKGSPLNAKFLAMMRARVLLPLCRELRHGLNLPAVPDERITEFEQELVWGIIGRIVYFGVRKWIYQTPVPDDLAQHIDATVDAFFDGVGSVLRRRLAPP</sequence>
<dbReference type="Gene3D" id="1.10.357.10">
    <property type="entry name" value="Tetracycline Repressor, domain 2"/>
    <property type="match status" value="1"/>
</dbReference>
<organism evidence="5 6">
    <name type="scientific">Paenacidovorax monticola</name>
    <dbReference type="NCBI Taxonomy" id="1926868"/>
    <lineage>
        <taxon>Bacteria</taxon>
        <taxon>Pseudomonadati</taxon>
        <taxon>Pseudomonadota</taxon>
        <taxon>Betaproteobacteria</taxon>
        <taxon>Burkholderiales</taxon>
        <taxon>Comamonadaceae</taxon>
        <taxon>Paenacidovorax</taxon>
    </lineage>
</organism>
<dbReference type="PANTHER" id="PTHR30055">
    <property type="entry name" value="HTH-TYPE TRANSCRIPTIONAL REGULATOR RUTR"/>
    <property type="match status" value="1"/>
</dbReference>
<evidence type="ECO:0000256" key="3">
    <source>
        <dbReference type="SAM" id="MobiDB-lite"/>
    </source>
</evidence>
<dbReference type="KEGG" id="amon:H9L24_00855"/>
<dbReference type="PRINTS" id="PR00455">
    <property type="entry name" value="HTHTETR"/>
</dbReference>
<dbReference type="InterPro" id="IPR001647">
    <property type="entry name" value="HTH_TetR"/>
</dbReference>
<dbReference type="PANTHER" id="PTHR30055:SF181">
    <property type="entry name" value="BLR6905 PROTEIN"/>
    <property type="match status" value="1"/>
</dbReference>
<dbReference type="GO" id="GO:0003700">
    <property type="term" value="F:DNA-binding transcription factor activity"/>
    <property type="evidence" value="ECO:0007669"/>
    <property type="project" value="TreeGrafter"/>
</dbReference>
<evidence type="ECO:0000256" key="1">
    <source>
        <dbReference type="ARBA" id="ARBA00023125"/>
    </source>
</evidence>
<evidence type="ECO:0000313" key="5">
    <source>
        <dbReference type="EMBL" id="QNP59605.1"/>
    </source>
</evidence>